<gene>
    <name evidence="2" type="ORF">G7B40_033055</name>
</gene>
<reference evidence="3" key="1">
    <citation type="journal article" date="2021" name="Science">
        <title>Hunting the eagle killer: A cyanobacterial neurotoxin causes vacuolar myelinopathy.</title>
        <authorList>
            <person name="Breinlinger S."/>
            <person name="Phillips T.J."/>
            <person name="Haram B.N."/>
            <person name="Mares J."/>
            <person name="Martinez Yerena J.A."/>
            <person name="Hrouzek P."/>
            <person name="Sobotka R."/>
            <person name="Henderson W.M."/>
            <person name="Schmieder P."/>
            <person name="Williams S.M."/>
            <person name="Lauderdale J.D."/>
            <person name="Wilde H.D."/>
            <person name="Gerrin W."/>
            <person name="Kust A."/>
            <person name="Washington J.W."/>
            <person name="Wagner C."/>
            <person name="Geier B."/>
            <person name="Liebeke M."/>
            <person name="Enke H."/>
            <person name="Niedermeyer T.H.J."/>
            <person name="Wilde S.B."/>
        </authorList>
    </citation>
    <scope>NUCLEOTIDE SEQUENCE [LARGE SCALE GENOMIC DNA]</scope>
    <source>
        <strain evidence="3">Thurmond2011</strain>
    </source>
</reference>
<dbReference type="EMBL" id="JAALHA020000024">
    <property type="protein sequence ID" value="MDR9899355.1"/>
    <property type="molecule type" value="Genomic_DNA"/>
</dbReference>
<evidence type="ECO:0000313" key="3">
    <source>
        <dbReference type="Proteomes" id="UP000667802"/>
    </source>
</evidence>
<feature type="transmembrane region" description="Helical" evidence="1">
    <location>
        <begin position="341"/>
        <end position="358"/>
    </location>
</feature>
<feature type="transmembrane region" description="Helical" evidence="1">
    <location>
        <begin position="189"/>
        <end position="212"/>
    </location>
</feature>
<protein>
    <submittedName>
        <fullName evidence="2">HupE/UreJ family protein</fullName>
    </submittedName>
</protein>
<proteinExistence type="predicted"/>
<comment type="caution">
    <text evidence="2">The sequence shown here is derived from an EMBL/GenBank/DDBJ whole genome shotgun (WGS) entry which is preliminary data.</text>
</comment>
<accession>A0AAP5IH60</accession>
<keyword evidence="1" id="KW-0812">Transmembrane</keyword>
<keyword evidence="1" id="KW-1133">Transmembrane helix</keyword>
<organism evidence="2 3">
    <name type="scientific">Aetokthonos hydrillicola Thurmond2011</name>
    <dbReference type="NCBI Taxonomy" id="2712845"/>
    <lineage>
        <taxon>Bacteria</taxon>
        <taxon>Bacillati</taxon>
        <taxon>Cyanobacteriota</taxon>
        <taxon>Cyanophyceae</taxon>
        <taxon>Nostocales</taxon>
        <taxon>Hapalosiphonaceae</taxon>
        <taxon>Aetokthonos</taxon>
    </lineage>
</organism>
<feature type="transmembrane region" description="Helical" evidence="1">
    <location>
        <begin position="305"/>
        <end position="329"/>
    </location>
</feature>
<name>A0AAP5IH60_9CYAN</name>
<evidence type="ECO:0000313" key="2">
    <source>
        <dbReference type="EMBL" id="MDR9899355.1"/>
    </source>
</evidence>
<dbReference type="InterPro" id="IPR032809">
    <property type="entry name" value="Put_HupE_UreJ"/>
</dbReference>
<sequence>MKFKWRRYWLSIVLFLVSLLVSIGLTTPTLAHWADLSVAEIMVGDRKTVITLTFPTGLVAFSDDNRDGQLSPEETTKHKPELEQFLGEKISLTDNNGQKGKLSISPSQSLPPNIQINSNTHTTLELAYNWLQPVTGLTINYDLFLPNVSTARCLATVIQEAKTQNLVFTPEKREFSLIDTPVWQQASSFIVLGIEHILTGYDHVLFLISLLMMGGGLGYLLKIVTAFTVSHSVTLSLAVLNIVSLPVRFVESAIALTIVYVAAENLWRKGLRWRWLLTFIFGLVHGLGFAGILKEVTLTKSALGLSLISFNIGVEIGQILIVSIAFILLNQLRKYSWELTFRRLISGCIVAIGLFWFAQRAWGL</sequence>
<keyword evidence="3" id="KW-1185">Reference proteome</keyword>
<dbReference type="Proteomes" id="UP000667802">
    <property type="component" value="Unassembled WGS sequence"/>
</dbReference>
<keyword evidence="1" id="KW-0472">Membrane</keyword>
<feature type="transmembrane region" description="Helical" evidence="1">
    <location>
        <begin position="275"/>
        <end position="293"/>
    </location>
</feature>
<dbReference type="Pfam" id="PF13795">
    <property type="entry name" value="HupE_UreJ_2"/>
    <property type="match status" value="1"/>
</dbReference>
<dbReference type="AlphaFoldDB" id="A0AAP5IH60"/>
<evidence type="ECO:0000256" key="1">
    <source>
        <dbReference type="SAM" id="Phobius"/>
    </source>
</evidence>
<dbReference type="RefSeq" id="WP_208344689.1">
    <property type="nucleotide sequence ID" value="NZ_CAWQFN010000528.1"/>
</dbReference>